<dbReference type="EMBL" id="KB445560">
    <property type="protein sequence ID" value="EMC93174.1"/>
    <property type="molecule type" value="Genomic_DNA"/>
</dbReference>
<evidence type="ECO:0000313" key="1">
    <source>
        <dbReference type="EMBL" id="EMC93174.1"/>
    </source>
</evidence>
<organism evidence="1 2">
    <name type="scientific">Baudoinia panamericana (strain UAMH 10762)</name>
    <name type="common">Angels' share fungus</name>
    <name type="synonym">Baudoinia compniacensis (strain UAMH 10762)</name>
    <dbReference type="NCBI Taxonomy" id="717646"/>
    <lineage>
        <taxon>Eukaryota</taxon>
        <taxon>Fungi</taxon>
        <taxon>Dikarya</taxon>
        <taxon>Ascomycota</taxon>
        <taxon>Pezizomycotina</taxon>
        <taxon>Dothideomycetes</taxon>
        <taxon>Dothideomycetidae</taxon>
        <taxon>Mycosphaerellales</taxon>
        <taxon>Teratosphaeriaceae</taxon>
        <taxon>Baudoinia</taxon>
    </lineage>
</organism>
<keyword evidence="2" id="KW-1185">Reference proteome</keyword>
<dbReference type="KEGG" id="bcom:BAUCODRAFT_229717"/>
<reference evidence="1 2" key="1">
    <citation type="journal article" date="2012" name="PLoS Pathog.">
        <title>Diverse lifestyles and strategies of plant pathogenesis encoded in the genomes of eighteen Dothideomycetes fungi.</title>
        <authorList>
            <person name="Ohm R.A."/>
            <person name="Feau N."/>
            <person name="Henrissat B."/>
            <person name="Schoch C.L."/>
            <person name="Horwitz B.A."/>
            <person name="Barry K.W."/>
            <person name="Condon B.J."/>
            <person name="Copeland A.C."/>
            <person name="Dhillon B."/>
            <person name="Glaser F."/>
            <person name="Hesse C.N."/>
            <person name="Kosti I."/>
            <person name="LaButti K."/>
            <person name="Lindquist E.A."/>
            <person name="Lucas S."/>
            <person name="Salamov A.A."/>
            <person name="Bradshaw R.E."/>
            <person name="Ciuffetti L."/>
            <person name="Hamelin R.C."/>
            <person name="Kema G.H.J."/>
            <person name="Lawrence C."/>
            <person name="Scott J.A."/>
            <person name="Spatafora J.W."/>
            <person name="Turgeon B.G."/>
            <person name="de Wit P.J.G.M."/>
            <person name="Zhong S."/>
            <person name="Goodwin S.B."/>
            <person name="Grigoriev I.V."/>
        </authorList>
    </citation>
    <scope>NUCLEOTIDE SEQUENCE [LARGE SCALE GENOMIC DNA]</scope>
    <source>
        <strain evidence="1 2">UAMH 10762</strain>
    </source>
</reference>
<dbReference type="AlphaFoldDB" id="M2N2G6"/>
<gene>
    <name evidence="1" type="ORF">BAUCODRAFT_229717</name>
</gene>
<name>M2N2G6_BAUPA</name>
<sequence length="62" mass="6997">MLSRHGVDMHVMTGRLLSIPVRIESLHVMFEKGLQSWSKFSKAACVHSNKTEPECNSGQLEQ</sequence>
<proteinExistence type="predicted"/>
<accession>M2N2G6</accession>
<protein>
    <submittedName>
        <fullName evidence="1">Uncharacterized protein</fullName>
    </submittedName>
</protein>
<dbReference type="HOGENOM" id="CLU_2903838_0_0_1"/>
<evidence type="ECO:0000313" key="2">
    <source>
        <dbReference type="Proteomes" id="UP000011761"/>
    </source>
</evidence>
<dbReference type="RefSeq" id="XP_007679452.1">
    <property type="nucleotide sequence ID" value="XM_007681262.1"/>
</dbReference>
<dbReference type="GeneID" id="19109969"/>
<dbReference type="Proteomes" id="UP000011761">
    <property type="component" value="Unassembled WGS sequence"/>
</dbReference>